<dbReference type="EMBL" id="BMPQ01000014">
    <property type="protein sequence ID" value="GGK85484.1"/>
    <property type="molecule type" value="Genomic_DNA"/>
</dbReference>
<reference evidence="1" key="1">
    <citation type="journal article" date="2014" name="Int. J. Syst. Evol. Microbiol.">
        <title>Complete genome sequence of Corynebacterium casei LMG S-19264T (=DSM 44701T), isolated from a smear-ripened cheese.</title>
        <authorList>
            <consortium name="US DOE Joint Genome Institute (JGI-PGF)"/>
            <person name="Walter F."/>
            <person name="Albersmeier A."/>
            <person name="Kalinowski J."/>
            <person name="Ruckert C."/>
        </authorList>
    </citation>
    <scope>NUCLEOTIDE SEQUENCE</scope>
    <source>
        <strain evidence="1">JCM 3035</strain>
    </source>
</reference>
<dbReference type="AlphaFoldDB" id="A0A917R2A7"/>
<dbReference type="InterPro" id="IPR044149">
    <property type="entry name" value="Nitrilases_CHs"/>
</dbReference>
<dbReference type="PANTHER" id="PTHR46044">
    <property type="entry name" value="NITRILASE"/>
    <property type="match status" value="1"/>
</dbReference>
<reference evidence="1" key="2">
    <citation type="submission" date="2020-09" db="EMBL/GenBank/DDBJ databases">
        <authorList>
            <person name="Sun Q."/>
            <person name="Ohkuma M."/>
        </authorList>
    </citation>
    <scope>NUCLEOTIDE SEQUENCE</scope>
    <source>
        <strain evidence="1">JCM 3035</strain>
    </source>
</reference>
<dbReference type="RefSeq" id="WP_189324366.1">
    <property type="nucleotide sequence ID" value="NZ_BMPQ01000014.1"/>
</dbReference>
<keyword evidence="2" id="KW-1185">Reference proteome</keyword>
<dbReference type="GO" id="GO:0018822">
    <property type="term" value="F:nitrile hydratase activity"/>
    <property type="evidence" value="ECO:0007669"/>
    <property type="project" value="TreeGrafter"/>
</dbReference>
<organism evidence="1 2">
    <name type="scientific">Streptomyces flaveus</name>
    <dbReference type="NCBI Taxonomy" id="66370"/>
    <lineage>
        <taxon>Bacteria</taxon>
        <taxon>Bacillati</taxon>
        <taxon>Actinomycetota</taxon>
        <taxon>Actinomycetes</taxon>
        <taxon>Kitasatosporales</taxon>
        <taxon>Streptomycetaceae</taxon>
        <taxon>Streptomyces</taxon>
        <taxon>Streptomyces aurantiacus group</taxon>
    </lineage>
</organism>
<evidence type="ECO:0000313" key="2">
    <source>
        <dbReference type="Proteomes" id="UP000637788"/>
    </source>
</evidence>
<dbReference type="SUPFAM" id="SSF56317">
    <property type="entry name" value="Carbon-nitrogen hydrolase"/>
    <property type="match status" value="1"/>
</dbReference>
<protein>
    <recommendedName>
        <fullName evidence="3">Nitrilase</fullName>
    </recommendedName>
</protein>
<comment type="caution">
    <text evidence="1">The sequence shown here is derived from an EMBL/GenBank/DDBJ whole genome shotgun (WGS) entry which is preliminary data.</text>
</comment>
<evidence type="ECO:0000313" key="1">
    <source>
        <dbReference type="EMBL" id="GGK85484.1"/>
    </source>
</evidence>
<proteinExistence type="predicted"/>
<dbReference type="PANTHER" id="PTHR46044:SF1">
    <property type="entry name" value="CN HYDROLASE DOMAIN-CONTAINING PROTEIN"/>
    <property type="match status" value="1"/>
</dbReference>
<accession>A0A917R2A7</accession>
<evidence type="ECO:0008006" key="3">
    <source>
        <dbReference type="Google" id="ProtNLM"/>
    </source>
</evidence>
<dbReference type="Gene3D" id="3.60.110.10">
    <property type="entry name" value="Carbon-nitrogen hydrolase"/>
    <property type="match status" value="1"/>
</dbReference>
<gene>
    <name evidence="1" type="ORF">GCM10010094_53400</name>
</gene>
<sequence>MISPAGIDLFATTDEQRRLLSAGGGCSRIYGPDGRMITKELDGGEEGLVYADIDLDEIVIAKNAYDPAGHYARPDATCLVHHREPRRAVVPGVTEATFSELEGSEGA</sequence>
<name>A0A917R2A7_9ACTN</name>
<dbReference type="GO" id="GO:0051410">
    <property type="term" value="P:detoxification of nitrogen compound"/>
    <property type="evidence" value="ECO:0007669"/>
    <property type="project" value="TreeGrafter"/>
</dbReference>
<dbReference type="InterPro" id="IPR036526">
    <property type="entry name" value="C-N_Hydrolase_sf"/>
</dbReference>
<dbReference type="GO" id="GO:0000257">
    <property type="term" value="F:nitrilase activity"/>
    <property type="evidence" value="ECO:0007669"/>
    <property type="project" value="TreeGrafter"/>
</dbReference>
<dbReference type="Proteomes" id="UP000637788">
    <property type="component" value="Unassembled WGS sequence"/>
</dbReference>